<comment type="caution">
    <text evidence="9">The sequence shown here is derived from an EMBL/GenBank/DDBJ whole genome shotgun (WGS) entry which is preliminary data.</text>
</comment>
<keyword evidence="10" id="KW-1185">Reference proteome</keyword>
<dbReference type="PANTHER" id="PTHR43350">
    <property type="entry name" value="NAD-DEPENDENT ALCOHOL DEHYDROGENASE"/>
    <property type="match status" value="1"/>
</dbReference>
<dbReference type="Gene3D" id="3.40.50.720">
    <property type="entry name" value="NAD(P)-binding Rossmann-like Domain"/>
    <property type="match status" value="1"/>
</dbReference>
<evidence type="ECO:0000256" key="2">
    <source>
        <dbReference type="ARBA" id="ARBA00008072"/>
    </source>
</evidence>
<evidence type="ECO:0000256" key="5">
    <source>
        <dbReference type="ARBA" id="ARBA00023002"/>
    </source>
</evidence>
<evidence type="ECO:0000256" key="3">
    <source>
        <dbReference type="ARBA" id="ARBA00022723"/>
    </source>
</evidence>
<feature type="domain" description="Alcohol dehydrogenase-like C-terminal" evidence="7">
    <location>
        <begin position="184"/>
        <end position="318"/>
    </location>
</feature>
<dbReference type="OrthoDB" id="1560166at2759"/>
<evidence type="ECO:0000259" key="7">
    <source>
        <dbReference type="Pfam" id="PF00107"/>
    </source>
</evidence>
<evidence type="ECO:0000256" key="6">
    <source>
        <dbReference type="RuleBase" id="RU361277"/>
    </source>
</evidence>
<dbReference type="PANTHER" id="PTHR43350:SF2">
    <property type="entry name" value="GROES-LIKE ZINC-BINDING ALCOHOL DEHYDROGENASE FAMILY PROTEIN"/>
    <property type="match status" value="1"/>
</dbReference>
<dbReference type="InterPro" id="IPR011032">
    <property type="entry name" value="GroES-like_sf"/>
</dbReference>
<proteinExistence type="inferred from homology"/>
<dbReference type="InterPro" id="IPR036291">
    <property type="entry name" value="NAD(P)-bd_dom_sf"/>
</dbReference>
<dbReference type="Proteomes" id="UP000758155">
    <property type="component" value="Unassembled WGS sequence"/>
</dbReference>
<dbReference type="AlphaFoldDB" id="A0A9P4X2U0"/>
<comment type="cofactor">
    <cofactor evidence="1 6">
        <name>Zn(2+)</name>
        <dbReference type="ChEBI" id="CHEBI:29105"/>
    </cofactor>
</comment>
<keyword evidence="4 6" id="KW-0862">Zinc</keyword>
<dbReference type="Pfam" id="PF08240">
    <property type="entry name" value="ADH_N"/>
    <property type="match status" value="1"/>
</dbReference>
<evidence type="ECO:0000313" key="9">
    <source>
        <dbReference type="EMBL" id="KAF3048362.1"/>
    </source>
</evidence>
<dbReference type="InterPro" id="IPR013149">
    <property type="entry name" value="ADH-like_C"/>
</dbReference>
<dbReference type="Gene3D" id="3.90.180.10">
    <property type="entry name" value="Medium-chain alcohol dehydrogenases, catalytic domain"/>
    <property type="match status" value="1"/>
</dbReference>
<dbReference type="EMBL" id="SWKV01000001">
    <property type="protein sequence ID" value="KAF3048362.1"/>
    <property type="molecule type" value="Genomic_DNA"/>
</dbReference>
<dbReference type="PROSITE" id="PS00059">
    <property type="entry name" value="ADH_ZINC"/>
    <property type="match status" value="1"/>
</dbReference>
<keyword evidence="3 6" id="KW-0479">Metal-binding</keyword>
<evidence type="ECO:0000256" key="4">
    <source>
        <dbReference type="ARBA" id="ARBA00022833"/>
    </source>
</evidence>
<accession>A0A9P4X2U0</accession>
<dbReference type="SUPFAM" id="SSF51735">
    <property type="entry name" value="NAD(P)-binding Rossmann-fold domains"/>
    <property type="match status" value="1"/>
</dbReference>
<dbReference type="GO" id="GO:0016491">
    <property type="term" value="F:oxidoreductase activity"/>
    <property type="evidence" value="ECO:0007669"/>
    <property type="project" value="UniProtKB-KW"/>
</dbReference>
<dbReference type="InterPro" id="IPR002328">
    <property type="entry name" value="ADH_Zn_CS"/>
</dbReference>
<dbReference type="Pfam" id="PF00107">
    <property type="entry name" value="ADH_zinc_N"/>
    <property type="match status" value="1"/>
</dbReference>
<sequence length="357" mass="38215">MVQLREPGEDELLVKIIASGVCHTDIAISSFPADTPGFHPYPKILGHEGAGIVERIGSKISHVKKGDKVLLSFDYCGSDGCRACEDETPGYCEQFHVKNLFHVPDVYQIDGEPAGGLFFGQSSFSSLALVKGTSVVNVEQLVKDEEELKLFAPMGCGYQTGAAAVTELADVGKRDVVVVFGLGGVGMSAIMAASVRGAHTIIGVDRVQSRLDLVKEMGATHVIDTSNFKDVGKELPAAIKEIAPKGANAVFDTTGVVPLIAAAIPALQARGQIILIGIVNGKTMDLDLGALLNIGTAIRGCIEGNANPSKFIPQMIDWYRQDRFPIEKLARFYKSDDFESALTDMHTGSTIKPILLW</sequence>
<reference evidence="9" key="1">
    <citation type="submission" date="2019-04" db="EMBL/GenBank/DDBJ databases">
        <title>Sequencing of skin fungus with MAO and IRED activity.</title>
        <authorList>
            <person name="Marsaioli A.J."/>
            <person name="Bonatto J.M.C."/>
            <person name="Reis Junior O."/>
        </authorList>
    </citation>
    <scope>NUCLEOTIDE SEQUENCE</scope>
    <source>
        <strain evidence="9">28M1</strain>
    </source>
</reference>
<dbReference type="SUPFAM" id="SSF50129">
    <property type="entry name" value="GroES-like"/>
    <property type="match status" value="1"/>
</dbReference>
<dbReference type="GO" id="GO:0008270">
    <property type="term" value="F:zinc ion binding"/>
    <property type="evidence" value="ECO:0007669"/>
    <property type="project" value="InterPro"/>
</dbReference>
<dbReference type="InterPro" id="IPR013154">
    <property type="entry name" value="ADH-like_N"/>
</dbReference>
<organism evidence="9 10">
    <name type="scientific">Didymella heteroderae</name>
    <dbReference type="NCBI Taxonomy" id="1769908"/>
    <lineage>
        <taxon>Eukaryota</taxon>
        <taxon>Fungi</taxon>
        <taxon>Dikarya</taxon>
        <taxon>Ascomycota</taxon>
        <taxon>Pezizomycotina</taxon>
        <taxon>Dothideomycetes</taxon>
        <taxon>Pleosporomycetidae</taxon>
        <taxon>Pleosporales</taxon>
        <taxon>Pleosporineae</taxon>
        <taxon>Didymellaceae</taxon>
        <taxon>Didymella</taxon>
    </lineage>
</organism>
<gene>
    <name evidence="9" type="ORF">E8E12_011728</name>
</gene>
<evidence type="ECO:0000259" key="8">
    <source>
        <dbReference type="Pfam" id="PF08240"/>
    </source>
</evidence>
<protein>
    <recommendedName>
        <fullName evidence="11">Alcohol dehydrogenase</fullName>
    </recommendedName>
</protein>
<evidence type="ECO:0000256" key="1">
    <source>
        <dbReference type="ARBA" id="ARBA00001947"/>
    </source>
</evidence>
<name>A0A9P4X2U0_9PLEO</name>
<keyword evidence="5" id="KW-0560">Oxidoreductase</keyword>
<dbReference type="CDD" id="cd08278">
    <property type="entry name" value="benzyl_alcohol_DH"/>
    <property type="match status" value="1"/>
</dbReference>
<feature type="domain" description="Alcohol dehydrogenase-like N-terminal" evidence="8">
    <location>
        <begin position="8"/>
        <end position="108"/>
    </location>
</feature>
<comment type="similarity">
    <text evidence="2 6">Belongs to the zinc-containing alcohol dehydrogenase family.</text>
</comment>
<evidence type="ECO:0008006" key="11">
    <source>
        <dbReference type="Google" id="ProtNLM"/>
    </source>
</evidence>
<evidence type="ECO:0000313" key="10">
    <source>
        <dbReference type="Proteomes" id="UP000758155"/>
    </source>
</evidence>